<keyword evidence="4 6" id="KW-0418">Kinase</keyword>
<dbReference type="InterPro" id="IPR000890">
    <property type="entry name" value="Aliphatic_acid_kin_short-chain"/>
</dbReference>
<dbReference type="GO" id="GO:0016301">
    <property type="term" value="F:kinase activity"/>
    <property type="evidence" value="ECO:0007669"/>
    <property type="project" value="UniProtKB-KW"/>
</dbReference>
<keyword evidence="6" id="KW-0963">Cytoplasm</keyword>
<evidence type="ECO:0000256" key="4">
    <source>
        <dbReference type="ARBA" id="ARBA00022777"/>
    </source>
</evidence>
<dbReference type="PROSITE" id="PS01076">
    <property type="entry name" value="ACETATE_KINASE_2"/>
    <property type="match status" value="1"/>
</dbReference>
<dbReference type="Pfam" id="PF00871">
    <property type="entry name" value="Acetate_kinase"/>
    <property type="match status" value="1"/>
</dbReference>
<feature type="binding site" evidence="6">
    <location>
        <position position="394"/>
    </location>
    <ligand>
        <name>Mg(2+)</name>
        <dbReference type="ChEBI" id="CHEBI:18420"/>
    </ligand>
</feature>
<evidence type="ECO:0000313" key="8">
    <source>
        <dbReference type="EMBL" id="MFC5862019.1"/>
    </source>
</evidence>
<feature type="binding site" evidence="6">
    <location>
        <begin position="294"/>
        <end position="296"/>
    </location>
    <ligand>
        <name>ATP</name>
        <dbReference type="ChEBI" id="CHEBI:30616"/>
    </ligand>
</feature>
<evidence type="ECO:0000256" key="2">
    <source>
        <dbReference type="ARBA" id="ARBA00022679"/>
    </source>
</evidence>
<comment type="cofactor">
    <cofactor evidence="6">
        <name>Mg(2+)</name>
        <dbReference type="ChEBI" id="CHEBI:18420"/>
    </cofactor>
    <cofactor evidence="6">
        <name>Mn(2+)</name>
        <dbReference type="ChEBI" id="CHEBI:29035"/>
    </cofactor>
    <text evidence="6">Mg(2+). Can also accept Mn(2+).</text>
</comment>
<keyword evidence="6" id="KW-0460">Magnesium</keyword>
<comment type="function">
    <text evidence="6">Catalyzes the formation of acetyl phosphate from acetate and ATP. Can also catalyze the reverse reaction.</text>
</comment>
<dbReference type="PRINTS" id="PR00471">
    <property type="entry name" value="ACETATEKNASE"/>
</dbReference>
<keyword evidence="2 6" id="KW-0808">Transferase</keyword>
<dbReference type="PROSITE" id="PS01075">
    <property type="entry name" value="ACETATE_KINASE_1"/>
    <property type="match status" value="1"/>
</dbReference>
<evidence type="ECO:0000256" key="6">
    <source>
        <dbReference type="HAMAP-Rule" id="MF_00020"/>
    </source>
</evidence>
<evidence type="ECO:0000256" key="1">
    <source>
        <dbReference type="ARBA" id="ARBA00008748"/>
    </source>
</evidence>
<evidence type="ECO:0000313" key="9">
    <source>
        <dbReference type="Proteomes" id="UP001596091"/>
    </source>
</evidence>
<feature type="active site" description="Proton donor/acceptor" evidence="6">
    <location>
        <position position="158"/>
    </location>
</feature>
<dbReference type="HAMAP" id="MF_00020">
    <property type="entry name" value="Acetate_kinase"/>
    <property type="match status" value="1"/>
</dbReference>
<sequence length="411" mass="44466">MPGLPVLVLNSGSSSIKFSMYESGESARRKLMEGAVDGIGSGEKEGKFWIKDPNDRKIVDQSSHVPDLASAFKLVEDALLSAEKHSGGEQTWPHPAAIGHRVVCGGPTITENQRVSPELIEELERYVHFAPLHNPVALFIIRETLKLFPEVPNFICLDSYFHRNLPEVTRRLPVPAKYTEMGVQRFGAHGISYESIIEQLKPSVPSRLIVAHLGNGASIAAIRDGQSIDTSMGLTPTGGIISGTRTGDIDPGVLLFILRELLKASDDGKHAADELEDAVSKQAGLLGVSKTTNDMRDLRKAIVAGNADARLAVDQFTYTIRKFIGAYIAVLGGLDMLVFTGGIGVNDSDSRAEICSGLECFGIVLDAQRNSARGDVTISPDDSSVTVRVIPPEEDLIMVNHVYRLMAESSH</sequence>
<dbReference type="RefSeq" id="WP_263338004.1">
    <property type="nucleotide sequence ID" value="NZ_JAGSYH010000004.1"/>
</dbReference>
<accession>A0ABW1EDH6</accession>
<dbReference type="PANTHER" id="PTHR21060">
    <property type="entry name" value="ACETATE KINASE"/>
    <property type="match status" value="1"/>
</dbReference>
<dbReference type="Proteomes" id="UP001596091">
    <property type="component" value="Unassembled WGS sequence"/>
</dbReference>
<comment type="pathway">
    <text evidence="6">Metabolic intermediate biosynthesis; acetyl-CoA biosynthesis; acetyl-CoA from acetate: step 1/2.</text>
</comment>
<keyword evidence="6" id="KW-0479">Metal-binding</keyword>
<dbReference type="InterPro" id="IPR023865">
    <property type="entry name" value="Aliphatic_acid_kinase_CS"/>
</dbReference>
<dbReference type="NCBIfam" id="TIGR00016">
    <property type="entry name" value="ackA"/>
    <property type="match status" value="1"/>
</dbReference>
<protein>
    <recommendedName>
        <fullName evidence="6">Acetate kinase</fullName>
        <ecNumber evidence="6">2.7.2.1</ecNumber>
    </recommendedName>
    <alternativeName>
        <fullName evidence="6">Acetokinase</fullName>
    </alternativeName>
</protein>
<dbReference type="EMBL" id="JBHSPH010000002">
    <property type="protein sequence ID" value="MFC5862019.1"/>
    <property type="molecule type" value="Genomic_DNA"/>
</dbReference>
<dbReference type="SUPFAM" id="SSF53067">
    <property type="entry name" value="Actin-like ATPase domain"/>
    <property type="match status" value="2"/>
</dbReference>
<comment type="caution">
    <text evidence="8">The sequence shown here is derived from an EMBL/GenBank/DDBJ whole genome shotgun (WGS) entry which is preliminary data.</text>
</comment>
<feature type="binding site" evidence="6">
    <location>
        <position position="10"/>
    </location>
    <ligand>
        <name>Mg(2+)</name>
        <dbReference type="ChEBI" id="CHEBI:18420"/>
    </ligand>
</feature>
<keyword evidence="9" id="KW-1185">Reference proteome</keyword>
<comment type="subcellular location">
    <subcellularLocation>
        <location evidence="6">Cytoplasm</location>
    </subcellularLocation>
</comment>
<evidence type="ECO:0000256" key="5">
    <source>
        <dbReference type="ARBA" id="ARBA00022840"/>
    </source>
</evidence>
<comment type="similarity">
    <text evidence="1 6 7">Belongs to the acetokinase family.</text>
</comment>
<dbReference type="EC" id="2.7.2.1" evidence="6"/>
<dbReference type="InterPro" id="IPR004372">
    <property type="entry name" value="Ac/propionate_kinase"/>
</dbReference>
<comment type="catalytic activity">
    <reaction evidence="6">
        <text>acetate + ATP = acetyl phosphate + ADP</text>
        <dbReference type="Rhea" id="RHEA:11352"/>
        <dbReference type="ChEBI" id="CHEBI:22191"/>
        <dbReference type="ChEBI" id="CHEBI:30089"/>
        <dbReference type="ChEBI" id="CHEBI:30616"/>
        <dbReference type="ChEBI" id="CHEBI:456216"/>
        <dbReference type="EC" id="2.7.2.1"/>
    </reaction>
</comment>
<evidence type="ECO:0000256" key="7">
    <source>
        <dbReference type="RuleBase" id="RU003835"/>
    </source>
</evidence>
<reference evidence="9" key="1">
    <citation type="journal article" date="2019" name="Int. J. Syst. Evol. Microbiol.">
        <title>The Global Catalogue of Microorganisms (GCM) 10K type strain sequencing project: providing services to taxonomists for standard genome sequencing and annotation.</title>
        <authorList>
            <consortium name="The Broad Institute Genomics Platform"/>
            <consortium name="The Broad Institute Genome Sequencing Center for Infectious Disease"/>
            <person name="Wu L."/>
            <person name="Ma J."/>
        </authorList>
    </citation>
    <scope>NUCLEOTIDE SEQUENCE [LARGE SCALE GENOMIC DNA]</scope>
    <source>
        <strain evidence="9">JCM 4087</strain>
    </source>
</reference>
<organism evidence="8 9">
    <name type="scientific">Acidicapsa dinghuensis</name>
    <dbReference type="NCBI Taxonomy" id="2218256"/>
    <lineage>
        <taxon>Bacteria</taxon>
        <taxon>Pseudomonadati</taxon>
        <taxon>Acidobacteriota</taxon>
        <taxon>Terriglobia</taxon>
        <taxon>Terriglobales</taxon>
        <taxon>Acidobacteriaceae</taxon>
        <taxon>Acidicapsa</taxon>
    </lineage>
</organism>
<evidence type="ECO:0000256" key="3">
    <source>
        <dbReference type="ARBA" id="ARBA00022741"/>
    </source>
</evidence>
<dbReference type="PANTHER" id="PTHR21060:SF15">
    <property type="entry name" value="ACETATE KINASE-RELATED"/>
    <property type="match status" value="1"/>
</dbReference>
<feature type="binding site" evidence="6">
    <location>
        <position position="17"/>
    </location>
    <ligand>
        <name>ATP</name>
        <dbReference type="ChEBI" id="CHEBI:30616"/>
    </ligand>
</feature>
<feature type="site" description="Transition state stabilizer" evidence="6">
    <location>
        <position position="245"/>
    </location>
</feature>
<feature type="binding site" evidence="6">
    <location>
        <position position="101"/>
    </location>
    <ligand>
        <name>substrate</name>
    </ligand>
</feature>
<feature type="site" description="Transition state stabilizer" evidence="6">
    <location>
        <position position="189"/>
    </location>
</feature>
<keyword evidence="5 6" id="KW-0067">ATP-binding</keyword>
<keyword evidence="3 6" id="KW-0547">Nucleotide-binding</keyword>
<comment type="subunit">
    <text evidence="6">Homodimer.</text>
</comment>
<proteinExistence type="inferred from homology"/>
<gene>
    <name evidence="6" type="primary">ackA</name>
    <name evidence="8" type="ORF">ACFPT7_06920</name>
</gene>
<dbReference type="PIRSF" id="PIRSF000722">
    <property type="entry name" value="Acetate_prop_kin"/>
    <property type="match status" value="1"/>
</dbReference>
<feature type="binding site" evidence="6">
    <location>
        <begin position="212"/>
        <end position="216"/>
    </location>
    <ligand>
        <name>ATP</name>
        <dbReference type="ChEBI" id="CHEBI:30616"/>
    </ligand>
</feature>
<dbReference type="InterPro" id="IPR043129">
    <property type="entry name" value="ATPase_NBD"/>
</dbReference>
<name>A0ABW1EDH6_9BACT</name>
<dbReference type="Gene3D" id="3.30.420.40">
    <property type="match status" value="2"/>
</dbReference>
<comment type="caution">
    <text evidence="6">Lacks conserved residue(s) required for the propagation of feature annotation.</text>
</comment>